<name>A0A182W9T3_9DIPT</name>
<accession>A0A182W9T3</accession>
<dbReference type="AlphaFoldDB" id="A0A182W9T3"/>
<evidence type="ECO:0000313" key="2">
    <source>
        <dbReference type="Proteomes" id="UP000075920"/>
    </source>
</evidence>
<sequence>MMTSRLRLLLSQQDQDACIVSLTPTQTRTSRAITVGPPTGMPVRVANFCFSESSNETSGCQTALSELDSFNLRTLLPCWAISSSSAFTSGESVPVAGGGVTFAGVCFEALFGLVEVFATGAAGALSDVRGWLSDCSCFLSPSSTSTSGCHTARSAPLDLILRTLAACSSTAFWASFSEVKVGGADAGFTGAGALPVCCCCWPPYFCFSSSIRASSIFANSTAGLPIR</sequence>
<reference evidence="1" key="2">
    <citation type="submission" date="2020-05" db="UniProtKB">
        <authorList>
            <consortium name="EnsemblMetazoa"/>
        </authorList>
    </citation>
    <scope>IDENTIFICATION</scope>
    <source>
        <strain evidence="1">MINIMUS1</strain>
    </source>
</reference>
<keyword evidence="2" id="KW-1185">Reference proteome</keyword>
<dbReference type="EnsemblMetazoa" id="AMIN007111-RA">
    <property type="protein sequence ID" value="AMIN007111-PA"/>
    <property type="gene ID" value="AMIN007111"/>
</dbReference>
<organism evidence="1 2">
    <name type="scientific">Anopheles minimus</name>
    <dbReference type="NCBI Taxonomy" id="112268"/>
    <lineage>
        <taxon>Eukaryota</taxon>
        <taxon>Metazoa</taxon>
        <taxon>Ecdysozoa</taxon>
        <taxon>Arthropoda</taxon>
        <taxon>Hexapoda</taxon>
        <taxon>Insecta</taxon>
        <taxon>Pterygota</taxon>
        <taxon>Neoptera</taxon>
        <taxon>Endopterygota</taxon>
        <taxon>Diptera</taxon>
        <taxon>Nematocera</taxon>
        <taxon>Culicoidea</taxon>
        <taxon>Culicidae</taxon>
        <taxon>Anophelinae</taxon>
        <taxon>Anopheles</taxon>
    </lineage>
</organism>
<reference evidence="2" key="1">
    <citation type="submission" date="2013-03" db="EMBL/GenBank/DDBJ databases">
        <title>The Genome Sequence of Anopheles minimus MINIMUS1.</title>
        <authorList>
            <consortium name="The Broad Institute Genomics Platform"/>
            <person name="Neafsey D.E."/>
            <person name="Walton C."/>
            <person name="Walker B."/>
            <person name="Young S.K."/>
            <person name="Zeng Q."/>
            <person name="Gargeya S."/>
            <person name="Fitzgerald M."/>
            <person name="Haas B."/>
            <person name="Abouelleil A."/>
            <person name="Allen A.W."/>
            <person name="Alvarado L."/>
            <person name="Arachchi H.M."/>
            <person name="Berlin A.M."/>
            <person name="Chapman S.B."/>
            <person name="Gainer-Dewar J."/>
            <person name="Goldberg J."/>
            <person name="Griggs A."/>
            <person name="Gujja S."/>
            <person name="Hansen M."/>
            <person name="Howarth C."/>
            <person name="Imamovic A."/>
            <person name="Ireland A."/>
            <person name="Larimer J."/>
            <person name="McCowan C."/>
            <person name="Murphy C."/>
            <person name="Pearson M."/>
            <person name="Poon T.W."/>
            <person name="Priest M."/>
            <person name="Roberts A."/>
            <person name="Saif S."/>
            <person name="Shea T."/>
            <person name="Sisk P."/>
            <person name="Sykes S."/>
            <person name="Wortman J."/>
            <person name="Nusbaum C."/>
            <person name="Birren B."/>
        </authorList>
    </citation>
    <scope>NUCLEOTIDE SEQUENCE [LARGE SCALE GENOMIC DNA]</scope>
    <source>
        <strain evidence="2">MINIMUS1</strain>
    </source>
</reference>
<dbReference type="VEuPathDB" id="VectorBase:AMIN007111"/>
<proteinExistence type="predicted"/>
<evidence type="ECO:0000313" key="1">
    <source>
        <dbReference type="EnsemblMetazoa" id="AMIN007111-PA"/>
    </source>
</evidence>
<dbReference type="Proteomes" id="UP000075920">
    <property type="component" value="Unassembled WGS sequence"/>
</dbReference>
<protein>
    <submittedName>
        <fullName evidence="1">Uncharacterized protein</fullName>
    </submittedName>
</protein>